<feature type="compositionally biased region" description="Polar residues" evidence="1">
    <location>
        <begin position="28"/>
        <end position="40"/>
    </location>
</feature>
<keyword evidence="3" id="KW-1185">Reference proteome</keyword>
<dbReference type="PANTHER" id="PTHR34105:SF1">
    <property type="entry name" value="PROLINE-, GLUTAMIC ACID- AND LEUCINE-RICH PROTEIN 1"/>
    <property type="match status" value="1"/>
</dbReference>
<dbReference type="AlphaFoldDB" id="A0A9Q0KV56"/>
<gene>
    <name evidence="2" type="ORF">NE237_002388</name>
</gene>
<organism evidence="2 3">
    <name type="scientific">Protea cynaroides</name>
    <dbReference type="NCBI Taxonomy" id="273540"/>
    <lineage>
        <taxon>Eukaryota</taxon>
        <taxon>Viridiplantae</taxon>
        <taxon>Streptophyta</taxon>
        <taxon>Embryophyta</taxon>
        <taxon>Tracheophyta</taxon>
        <taxon>Spermatophyta</taxon>
        <taxon>Magnoliopsida</taxon>
        <taxon>Proteales</taxon>
        <taxon>Proteaceae</taxon>
        <taxon>Protea</taxon>
    </lineage>
</organism>
<dbReference type="Proteomes" id="UP001141806">
    <property type="component" value="Unassembled WGS sequence"/>
</dbReference>
<dbReference type="EMBL" id="JAMYWD010000003">
    <property type="protein sequence ID" value="KAJ4977282.1"/>
    <property type="molecule type" value="Genomic_DNA"/>
</dbReference>
<dbReference type="OrthoDB" id="20900at2759"/>
<name>A0A9Q0KV56_9MAGN</name>
<reference evidence="2" key="1">
    <citation type="journal article" date="2023" name="Plant J.">
        <title>The genome of the king protea, Protea cynaroides.</title>
        <authorList>
            <person name="Chang J."/>
            <person name="Duong T.A."/>
            <person name="Schoeman C."/>
            <person name="Ma X."/>
            <person name="Roodt D."/>
            <person name="Barker N."/>
            <person name="Li Z."/>
            <person name="Van de Peer Y."/>
            <person name="Mizrachi E."/>
        </authorList>
    </citation>
    <scope>NUCLEOTIDE SEQUENCE</scope>
    <source>
        <tissue evidence="2">Young leaves</tissue>
    </source>
</reference>
<sequence>MALYLAQEVIDNGFVDLDSGSHGHERASSNVYSKSTTEAPQQPIHRKRKHITAAGFLEHHQIGVGLEGGALRAEFWRANVDLLLIIVATNACDGGWANEAKGTFGLSDELASTWADFQLAALRALLASLPSPVRVRPRVLNFFVEDNGVLNVDKEGDEGKQETGTKLAEFCAHAILVFGVLIHPRALPLGDFTSGSHDVFDERVNSRFPENTYSGGLTPKSQFSRVMMGLDEPDPDDDHITAGLTMGKKLRAQWIFEMSDWKMLKNLVRNRGLMEILKQKRS</sequence>
<dbReference type="GO" id="GO:0006364">
    <property type="term" value="P:rRNA processing"/>
    <property type="evidence" value="ECO:0007669"/>
    <property type="project" value="TreeGrafter"/>
</dbReference>
<feature type="region of interest" description="Disordered" evidence="1">
    <location>
        <begin position="22"/>
        <end position="45"/>
    </location>
</feature>
<evidence type="ECO:0000256" key="1">
    <source>
        <dbReference type="SAM" id="MobiDB-lite"/>
    </source>
</evidence>
<accession>A0A9Q0KV56</accession>
<dbReference type="GO" id="GO:0005634">
    <property type="term" value="C:nucleus"/>
    <property type="evidence" value="ECO:0007669"/>
    <property type="project" value="TreeGrafter"/>
</dbReference>
<proteinExistence type="predicted"/>
<dbReference type="PANTHER" id="PTHR34105">
    <property type="entry name" value="PROLINE-, GLUTAMIC ACID- AND LEUCINE-RICH PROTEIN 1"/>
    <property type="match status" value="1"/>
</dbReference>
<evidence type="ECO:0000313" key="2">
    <source>
        <dbReference type="EMBL" id="KAJ4977282.1"/>
    </source>
</evidence>
<protein>
    <submittedName>
        <fullName evidence="2">Uncharacterized protein</fullName>
    </submittedName>
</protein>
<comment type="caution">
    <text evidence="2">The sequence shown here is derived from an EMBL/GenBank/DDBJ whole genome shotgun (WGS) entry which is preliminary data.</text>
</comment>
<evidence type="ECO:0000313" key="3">
    <source>
        <dbReference type="Proteomes" id="UP001141806"/>
    </source>
</evidence>